<keyword evidence="4" id="KW-1185">Reference proteome</keyword>
<name>K3X1M7_GLOUD</name>
<dbReference type="InterPro" id="IPR050302">
    <property type="entry name" value="Rab_GAP_TBC_domain"/>
</dbReference>
<reference evidence="4" key="1">
    <citation type="journal article" date="2010" name="Genome Biol.">
        <title>Genome sequence of the necrotrophic plant pathogen Pythium ultimum reveals original pathogenicity mechanisms and effector repertoire.</title>
        <authorList>
            <person name="Levesque C.A."/>
            <person name="Brouwer H."/>
            <person name="Cano L."/>
            <person name="Hamilton J.P."/>
            <person name="Holt C."/>
            <person name="Huitema E."/>
            <person name="Raffaele S."/>
            <person name="Robideau G.P."/>
            <person name="Thines M."/>
            <person name="Win J."/>
            <person name="Zerillo M.M."/>
            <person name="Beakes G.W."/>
            <person name="Boore J.L."/>
            <person name="Busam D."/>
            <person name="Dumas B."/>
            <person name="Ferriera S."/>
            <person name="Fuerstenberg S.I."/>
            <person name="Gachon C.M."/>
            <person name="Gaulin E."/>
            <person name="Govers F."/>
            <person name="Grenville-Briggs L."/>
            <person name="Horner N."/>
            <person name="Hostetler J."/>
            <person name="Jiang R.H."/>
            <person name="Johnson J."/>
            <person name="Krajaejun T."/>
            <person name="Lin H."/>
            <person name="Meijer H.J."/>
            <person name="Moore B."/>
            <person name="Morris P."/>
            <person name="Phuntmart V."/>
            <person name="Puiu D."/>
            <person name="Shetty J."/>
            <person name="Stajich J.E."/>
            <person name="Tripathy S."/>
            <person name="Wawra S."/>
            <person name="van West P."/>
            <person name="Whitty B.R."/>
            <person name="Coutinho P.M."/>
            <person name="Henrissat B."/>
            <person name="Martin F."/>
            <person name="Thomas P.D."/>
            <person name="Tyler B.M."/>
            <person name="De Vries R.P."/>
            <person name="Kamoun S."/>
            <person name="Yandell M."/>
            <person name="Tisserat N."/>
            <person name="Buell C.R."/>
        </authorList>
    </citation>
    <scope>NUCLEOTIDE SEQUENCE</scope>
    <source>
        <strain evidence="4">DAOM:BR144</strain>
    </source>
</reference>
<evidence type="ECO:0000256" key="1">
    <source>
        <dbReference type="SAM" id="MobiDB-lite"/>
    </source>
</evidence>
<dbReference type="GO" id="GO:0031267">
    <property type="term" value="F:small GTPase binding"/>
    <property type="evidence" value="ECO:0007669"/>
    <property type="project" value="TreeGrafter"/>
</dbReference>
<organism evidence="3 4">
    <name type="scientific">Globisporangium ultimum (strain ATCC 200006 / CBS 805.95 / DAOM BR144)</name>
    <name type="common">Pythium ultimum</name>
    <dbReference type="NCBI Taxonomy" id="431595"/>
    <lineage>
        <taxon>Eukaryota</taxon>
        <taxon>Sar</taxon>
        <taxon>Stramenopiles</taxon>
        <taxon>Oomycota</taxon>
        <taxon>Peronosporomycetes</taxon>
        <taxon>Pythiales</taxon>
        <taxon>Pythiaceae</taxon>
        <taxon>Globisporangium</taxon>
    </lineage>
</organism>
<dbReference type="EMBL" id="GL376606">
    <property type="status" value="NOT_ANNOTATED_CDS"/>
    <property type="molecule type" value="Genomic_DNA"/>
</dbReference>
<feature type="compositionally biased region" description="Low complexity" evidence="1">
    <location>
        <begin position="190"/>
        <end position="204"/>
    </location>
</feature>
<dbReference type="PANTHER" id="PTHR47219">
    <property type="entry name" value="RAB GTPASE-ACTIVATING PROTEIN 1-LIKE"/>
    <property type="match status" value="1"/>
</dbReference>
<feature type="region of interest" description="Disordered" evidence="1">
    <location>
        <begin position="188"/>
        <end position="208"/>
    </location>
</feature>
<dbReference type="GO" id="GO:0005096">
    <property type="term" value="F:GTPase activator activity"/>
    <property type="evidence" value="ECO:0007669"/>
    <property type="project" value="TreeGrafter"/>
</dbReference>
<dbReference type="OMA" id="ERIHTMG"/>
<reference evidence="3" key="3">
    <citation type="submission" date="2015-02" db="UniProtKB">
        <authorList>
            <consortium name="EnsemblProtists"/>
        </authorList>
    </citation>
    <scope>IDENTIFICATION</scope>
    <source>
        <strain evidence="3">DAOM BR144</strain>
    </source>
</reference>
<evidence type="ECO:0000313" key="4">
    <source>
        <dbReference type="Proteomes" id="UP000019132"/>
    </source>
</evidence>
<evidence type="ECO:0000259" key="2">
    <source>
        <dbReference type="PROSITE" id="PS50086"/>
    </source>
</evidence>
<dbReference type="SUPFAM" id="SSF47923">
    <property type="entry name" value="Ypt/Rab-GAP domain of gyp1p"/>
    <property type="match status" value="2"/>
</dbReference>
<evidence type="ECO:0000313" key="3">
    <source>
        <dbReference type="EnsemblProtists" id="PYU1_T011126"/>
    </source>
</evidence>
<dbReference type="eggNOG" id="KOG1102">
    <property type="taxonomic scope" value="Eukaryota"/>
</dbReference>
<feature type="region of interest" description="Disordered" evidence="1">
    <location>
        <begin position="387"/>
        <end position="416"/>
    </location>
</feature>
<dbReference type="Proteomes" id="UP000019132">
    <property type="component" value="Unassembled WGS sequence"/>
</dbReference>
<feature type="compositionally biased region" description="Polar residues" evidence="1">
    <location>
        <begin position="407"/>
        <end position="416"/>
    </location>
</feature>
<dbReference type="PROSITE" id="PS50086">
    <property type="entry name" value="TBC_RABGAP"/>
    <property type="match status" value="1"/>
</dbReference>
<dbReference type="EnsemblProtists" id="PYU1_T011126">
    <property type="protein sequence ID" value="PYU1_T011126"/>
    <property type="gene ID" value="PYU1_G011102"/>
</dbReference>
<feature type="domain" description="Rab-GAP TBC" evidence="2">
    <location>
        <begin position="265"/>
        <end position="514"/>
    </location>
</feature>
<dbReference type="AlphaFoldDB" id="K3X1M7"/>
<dbReference type="InParanoid" id="K3X1M7"/>
<protein>
    <recommendedName>
        <fullName evidence="2">Rab-GAP TBC domain-containing protein</fullName>
    </recommendedName>
</protein>
<dbReference type="InterPro" id="IPR035969">
    <property type="entry name" value="Rab-GAP_TBC_sf"/>
</dbReference>
<dbReference type="PANTHER" id="PTHR47219:SF9">
    <property type="entry name" value="GTPASE ACTIVATING PROTEIN AND CENTROSOME-ASSOCIATED, ISOFORM B"/>
    <property type="match status" value="1"/>
</dbReference>
<dbReference type="Gene3D" id="1.10.472.80">
    <property type="entry name" value="Ypt/Rab-GAP domain of gyp1p, domain 3"/>
    <property type="match status" value="1"/>
</dbReference>
<dbReference type="STRING" id="431595.K3X1M7"/>
<feature type="region of interest" description="Disordered" evidence="1">
    <location>
        <begin position="1"/>
        <end position="36"/>
    </location>
</feature>
<dbReference type="VEuPathDB" id="FungiDB:PYU1_G011102"/>
<dbReference type="HOGENOM" id="CLU_543443_0_0_1"/>
<accession>K3X1M7</accession>
<dbReference type="InterPro" id="IPR000195">
    <property type="entry name" value="Rab-GAP-TBC_dom"/>
</dbReference>
<sequence length="595" mass="65828">MSDVSASTTSSFSEDANAMSGRVSSTMPPSAPATSGWGSSAFVVMKDRATIAKNHLTPQILSMREKTSKRMEKYQPSIDKVKSSASAAAILGREKMTPALNRVKEGSTQGWSILKTKLASAAPVAEKIQTMGLSVVTDMWVGDLSVDVAFVEHPSRANCRFLNEYKASPTSSSSAAVTPSETRLSKLRLTRTSSSTSTASSYSTGGDGGSAPGEQCFANRFIVGTIVLFCGDVQVLARMTCVNRACRAFIASEKRLWRFCVRYGDIPQSIRVSFWEHAASVQAIRKASELDFDTYLHMALSKGECTELIMTDVRRTYGRVAPHKHAPNAKGEVVTDTDQELIDQLSEILHALSCRFPDVGYCQGMDYIAAYVLDNVKKSSEAREQARSSFAKHIDPSSTSDTESDSVPLSPSRSPQSAATRAEVESAFWILVCLFENYGLRQMFSPGLHRLQVHCFQAQRLFELGLPELAAHFETEKVVAEMFTVGWFQTLFLYLNVLPRESLDRVWDIFLFEKNWKIMLRVAVALLQISEPHVIGKPIDEVMQFLNTFAGKSTELLAREELILNKALGVKVTNSILTKLQRQHAKRKKATPERK</sequence>
<feature type="compositionally biased region" description="Low complexity" evidence="1">
    <location>
        <begin position="24"/>
        <end position="35"/>
    </location>
</feature>
<dbReference type="Pfam" id="PF00566">
    <property type="entry name" value="RabGAP-TBC"/>
    <property type="match status" value="1"/>
</dbReference>
<proteinExistence type="predicted"/>
<reference evidence="4" key="2">
    <citation type="submission" date="2010-04" db="EMBL/GenBank/DDBJ databases">
        <authorList>
            <person name="Buell R."/>
            <person name="Hamilton J."/>
            <person name="Hostetler J."/>
        </authorList>
    </citation>
    <scope>NUCLEOTIDE SEQUENCE [LARGE SCALE GENOMIC DNA]</scope>
    <source>
        <strain evidence="4">DAOM:BR144</strain>
    </source>
</reference>
<dbReference type="Gene3D" id="1.10.8.270">
    <property type="entry name" value="putative rabgap domain of human tbc1 domain family member 14 like domains"/>
    <property type="match status" value="1"/>
</dbReference>
<feature type="compositionally biased region" description="Low complexity" evidence="1">
    <location>
        <begin position="1"/>
        <end position="16"/>
    </location>
</feature>
<dbReference type="SMART" id="SM00164">
    <property type="entry name" value="TBC"/>
    <property type="match status" value="1"/>
</dbReference>